<keyword evidence="1" id="KW-0472">Membrane</keyword>
<keyword evidence="1" id="KW-1133">Transmembrane helix</keyword>
<accession>A0AAV9ZAT8</accession>
<dbReference type="EMBL" id="JAWWNJ010000170">
    <property type="protein sequence ID" value="KAK6977286.1"/>
    <property type="molecule type" value="Genomic_DNA"/>
</dbReference>
<reference evidence="3 4" key="1">
    <citation type="journal article" date="2024" name="J Genomics">
        <title>Draft genome sequencing and assembly of Favolaschia claudopus CIRM-BRFM 2984 isolated from oak limbs.</title>
        <authorList>
            <person name="Navarro D."/>
            <person name="Drula E."/>
            <person name="Chaduli D."/>
            <person name="Cazenave R."/>
            <person name="Ahrendt S."/>
            <person name="Wang J."/>
            <person name="Lipzen A."/>
            <person name="Daum C."/>
            <person name="Barry K."/>
            <person name="Grigoriev I.V."/>
            <person name="Favel A."/>
            <person name="Rosso M.N."/>
            <person name="Martin F."/>
        </authorList>
    </citation>
    <scope>NUCLEOTIDE SEQUENCE [LARGE SCALE GENOMIC DNA]</scope>
    <source>
        <strain evidence="3 4">CIRM-BRFM 2984</strain>
    </source>
</reference>
<proteinExistence type="predicted"/>
<protein>
    <recommendedName>
        <fullName evidence="2">Bacteriophage T5 Orf172 DNA-binding domain-containing protein</fullName>
    </recommendedName>
</protein>
<evidence type="ECO:0000313" key="4">
    <source>
        <dbReference type="Proteomes" id="UP001362999"/>
    </source>
</evidence>
<keyword evidence="4" id="KW-1185">Reference proteome</keyword>
<dbReference type="Pfam" id="PF10544">
    <property type="entry name" value="T5orf172"/>
    <property type="match status" value="1"/>
</dbReference>
<sequence>MSQASHREIREIWKEPFDLRVAYLRPCLMSILPSLSVLLTYSTIPTTLRYQHVQAIDKRREVAEARTSVIDVLHSARNKPPHAELYCLTLSGHPAVRGFEFAVAPVLFDISIFQVQLSDPKTVKRTPSQERAFRKIRQLPPLEQKAALIEHADDLPYLRECDGYIYLTAQLPEDVVRGQQPKEIEAELMVKWGETRRLTGRQEDYRRCEAGRTQMWIEAVHVERRSLIERLIHLELAARGYRRVIFVNPCGCGHRHREYVYMGGRSLADIESIMRGCLKEAGESNAQIISIAKLCAPADEGLRMLEDDVVVG</sequence>
<name>A0AAV9ZAT8_9AGAR</name>
<keyword evidence="1" id="KW-0812">Transmembrane</keyword>
<organism evidence="3 4">
    <name type="scientific">Favolaschia claudopus</name>
    <dbReference type="NCBI Taxonomy" id="2862362"/>
    <lineage>
        <taxon>Eukaryota</taxon>
        <taxon>Fungi</taxon>
        <taxon>Dikarya</taxon>
        <taxon>Basidiomycota</taxon>
        <taxon>Agaricomycotina</taxon>
        <taxon>Agaricomycetes</taxon>
        <taxon>Agaricomycetidae</taxon>
        <taxon>Agaricales</taxon>
        <taxon>Marasmiineae</taxon>
        <taxon>Mycenaceae</taxon>
        <taxon>Favolaschia</taxon>
    </lineage>
</organism>
<dbReference type="AlphaFoldDB" id="A0AAV9ZAT8"/>
<evidence type="ECO:0000313" key="3">
    <source>
        <dbReference type="EMBL" id="KAK6977286.1"/>
    </source>
</evidence>
<comment type="caution">
    <text evidence="3">The sequence shown here is derived from an EMBL/GenBank/DDBJ whole genome shotgun (WGS) entry which is preliminary data.</text>
</comment>
<gene>
    <name evidence="3" type="ORF">R3P38DRAFT_2810467</name>
</gene>
<feature type="transmembrane region" description="Helical" evidence="1">
    <location>
        <begin position="21"/>
        <end position="41"/>
    </location>
</feature>
<feature type="domain" description="Bacteriophage T5 Orf172 DNA-binding" evidence="2">
    <location>
        <begin position="164"/>
        <end position="262"/>
    </location>
</feature>
<dbReference type="Proteomes" id="UP001362999">
    <property type="component" value="Unassembled WGS sequence"/>
</dbReference>
<evidence type="ECO:0000259" key="2">
    <source>
        <dbReference type="Pfam" id="PF10544"/>
    </source>
</evidence>
<dbReference type="InterPro" id="IPR018306">
    <property type="entry name" value="Phage_T5_Orf172_DNA-bd"/>
</dbReference>
<evidence type="ECO:0000256" key="1">
    <source>
        <dbReference type="SAM" id="Phobius"/>
    </source>
</evidence>